<dbReference type="InterPro" id="IPR000600">
    <property type="entry name" value="ROK"/>
</dbReference>
<organism evidence="2 3">
    <name type="scientific">Oceanobacillus oncorhynchi</name>
    <dbReference type="NCBI Taxonomy" id="545501"/>
    <lineage>
        <taxon>Bacteria</taxon>
        <taxon>Bacillati</taxon>
        <taxon>Bacillota</taxon>
        <taxon>Bacilli</taxon>
        <taxon>Bacillales</taxon>
        <taxon>Bacillaceae</taxon>
        <taxon>Oceanobacillus</taxon>
    </lineage>
</organism>
<evidence type="ECO:0000313" key="3">
    <source>
        <dbReference type="Proteomes" id="UP000040453"/>
    </source>
</evidence>
<keyword evidence="2" id="KW-0808">Transferase</keyword>
<keyword evidence="2" id="KW-0418">Kinase</keyword>
<comment type="similarity">
    <text evidence="1">Belongs to the ROK (NagC/XylR) family.</text>
</comment>
<dbReference type="PANTHER" id="PTHR18964">
    <property type="entry name" value="ROK (REPRESSOR, ORF, KINASE) FAMILY"/>
    <property type="match status" value="1"/>
</dbReference>
<dbReference type="PANTHER" id="PTHR18964:SF165">
    <property type="entry name" value="BETA-GLUCOSIDE KINASE"/>
    <property type="match status" value="1"/>
</dbReference>
<keyword evidence="3" id="KW-1185">Reference proteome</keyword>
<dbReference type="CDD" id="cd24068">
    <property type="entry name" value="ASKHA_NBD_ROK_FnNanK-like"/>
    <property type="match status" value="1"/>
</dbReference>
<dbReference type="OrthoDB" id="9795247at2"/>
<dbReference type="EMBL" id="CDGG01000001">
    <property type="protein sequence ID" value="CEI80937.1"/>
    <property type="molecule type" value="Genomic_DNA"/>
</dbReference>
<evidence type="ECO:0000256" key="1">
    <source>
        <dbReference type="ARBA" id="ARBA00006479"/>
    </source>
</evidence>
<accession>A0A0A1MMN3</accession>
<evidence type="ECO:0000313" key="2">
    <source>
        <dbReference type="EMBL" id="CEI80937.1"/>
    </source>
</evidence>
<dbReference type="SUPFAM" id="SSF53067">
    <property type="entry name" value="Actin-like ATPase domain"/>
    <property type="match status" value="1"/>
</dbReference>
<dbReference type="InterPro" id="IPR043129">
    <property type="entry name" value="ATPase_NBD"/>
</dbReference>
<name>A0A0A1MMN3_9BACI</name>
<dbReference type="Pfam" id="PF00480">
    <property type="entry name" value="ROK"/>
    <property type="match status" value="1"/>
</dbReference>
<reference evidence="2 3" key="1">
    <citation type="submission" date="2014-11" db="EMBL/GenBank/DDBJ databases">
        <authorList>
            <person name="Urmite Genomes Urmite Genomes"/>
        </authorList>
    </citation>
    <scope>NUCLEOTIDE SEQUENCE [LARGE SCALE GENOMIC DNA]</scope>
    <source>
        <strain evidence="2 3">Oc5</strain>
    </source>
</reference>
<dbReference type="Proteomes" id="UP000040453">
    <property type="component" value="Unassembled WGS sequence"/>
</dbReference>
<gene>
    <name evidence="2" type="primary">bglK_1</name>
    <name evidence="2" type="ORF">BN997_00750</name>
</gene>
<dbReference type="RefSeq" id="WP_052484892.1">
    <property type="nucleotide sequence ID" value="NZ_CAXOIH010000003.1"/>
</dbReference>
<dbReference type="Gene3D" id="3.30.420.40">
    <property type="match status" value="2"/>
</dbReference>
<dbReference type="STRING" id="545501.BN997_00750"/>
<protein>
    <submittedName>
        <fullName evidence="2">Beta-glucoside kinase</fullName>
    </submittedName>
</protein>
<sequence length="290" mass="31915">MNYVSIDIGGTFIKYGVMDTNHVFQFQSKVETKVNIDDAIYHQVEAIITEQKHAYTISGVGISTAGIVDRNKGEIVYAGPTIPNYAGTAFKKRLTERLNVPVYVENDVNAAMLGEVWKGAAKGADNVYCLTLGTGIGGAHYDNHRLIDGANLKADSIGYLLYDPETKLNYEQRASTSALNNVLKSELGNAFHAEKAFELARSGDMKCYDVIYKWTAEVAKGLAQIILMKDPAIILIGGGISRQGDYLLNLIKNQLTIFLPAHFLNTELKIAQLYNDAALYGAVFPFFKED</sequence>
<dbReference type="GO" id="GO:0016301">
    <property type="term" value="F:kinase activity"/>
    <property type="evidence" value="ECO:0007669"/>
    <property type="project" value="UniProtKB-KW"/>
</dbReference>
<proteinExistence type="inferred from homology"/>
<dbReference type="AlphaFoldDB" id="A0A0A1MMN3"/>